<dbReference type="RefSeq" id="WP_220194928.1">
    <property type="nucleotide sequence ID" value="NZ_BNJF01000001.1"/>
</dbReference>
<dbReference type="EMBL" id="BNJF01000001">
    <property type="protein sequence ID" value="GHO45614.1"/>
    <property type="molecule type" value="Genomic_DNA"/>
</dbReference>
<name>A0A8J3HXL8_9CHLR</name>
<dbReference type="Proteomes" id="UP000612362">
    <property type="component" value="Unassembled WGS sequence"/>
</dbReference>
<organism evidence="1 2">
    <name type="scientific">Ktedonospora formicarum</name>
    <dbReference type="NCBI Taxonomy" id="2778364"/>
    <lineage>
        <taxon>Bacteria</taxon>
        <taxon>Bacillati</taxon>
        <taxon>Chloroflexota</taxon>
        <taxon>Ktedonobacteria</taxon>
        <taxon>Ktedonobacterales</taxon>
        <taxon>Ktedonobacteraceae</taxon>
        <taxon>Ktedonospora</taxon>
    </lineage>
</organism>
<dbReference type="AlphaFoldDB" id="A0A8J3HXL8"/>
<accession>A0A8J3HXL8</accession>
<sequence length="176" mass="20471">MDTNIFMREARNVQPDLPPPHLLQWIVYKAVSSEELEDQNAPFRLSVLEALHETLTPADRILVRFILEQEIIYHEQFAGMSDSLRLCGFLLSLLARLDDVRLLWEAKITNFDTMCGFDIQLLVGAGVSATLAYLQHIQEDWAQEAKEYIEECQQAGDFDRLDQYRATMQRYFRNTV</sequence>
<evidence type="ECO:0000313" key="1">
    <source>
        <dbReference type="EMBL" id="GHO45614.1"/>
    </source>
</evidence>
<protein>
    <submittedName>
        <fullName evidence="1">Uncharacterized protein</fullName>
    </submittedName>
</protein>
<evidence type="ECO:0000313" key="2">
    <source>
        <dbReference type="Proteomes" id="UP000612362"/>
    </source>
</evidence>
<comment type="caution">
    <text evidence="1">The sequence shown here is derived from an EMBL/GenBank/DDBJ whole genome shotgun (WGS) entry which is preliminary data.</text>
</comment>
<reference evidence="1" key="1">
    <citation type="submission" date="2020-10" db="EMBL/GenBank/DDBJ databases">
        <title>Taxonomic study of unclassified bacteria belonging to the class Ktedonobacteria.</title>
        <authorList>
            <person name="Yabe S."/>
            <person name="Wang C.M."/>
            <person name="Zheng Y."/>
            <person name="Sakai Y."/>
            <person name="Cavaletti L."/>
            <person name="Monciardini P."/>
            <person name="Donadio S."/>
        </authorList>
    </citation>
    <scope>NUCLEOTIDE SEQUENCE</scope>
    <source>
        <strain evidence="1">SOSP1-1</strain>
    </source>
</reference>
<gene>
    <name evidence="1" type="ORF">KSX_37770</name>
</gene>
<keyword evidence="2" id="KW-1185">Reference proteome</keyword>
<proteinExistence type="predicted"/>